<evidence type="ECO:0000313" key="3">
    <source>
        <dbReference type="Proteomes" id="UP000252519"/>
    </source>
</evidence>
<accession>A0A368H6U2</accession>
<gene>
    <name evidence="2" type="ORF">ANCCAN_01717</name>
</gene>
<dbReference type="EMBL" id="JOJR01000008">
    <property type="protein sequence ID" value="RCN52284.1"/>
    <property type="molecule type" value="Genomic_DNA"/>
</dbReference>
<feature type="chain" id="PRO_5016842776" evidence="1">
    <location>
        <begin position="19"/>
        <end position="90"/>
    </location>
</feature>
<evidence type="ECO:0000313" key="2">
    <source>
        <dbReference type="EMBL" id="RCN52284.1"/>
    </source>
</evidence>
<keyword evidence="3" id="KW-1185">Reference proteome</keyword>
<reference evidence="2 3" key="1">
    <citation type="submission" date="2014-10" db="EMBL/GenBank/DDBJ databases">
        <title>Draft genome of the hookworm Ancylostoma caninum.</title>
        <authorList>
            <person name="Mitreva M."/>
        </authorList>
    </citation>
    <scope>NUCLEOTIDE SEQUENCE [LARGE SCALE GENOMIC DNA]</scope>
    <source>
        <strain evidence="2 3">Baltimore</strain>
    </source>
</reference>
<protein>
    <submittedName>
        <fullName evidence="2">Uncharacterized protein</fullName>
    </submittedName>
</protein>
<organism evidence="2 3">
    <name type="scientific">Ancylostoma caninum</name>
    <name type="common">Dog hookworm</name>
    <dbReference type="NCBI Taxonomy" id="29170"/>
    <lineage>
        <taxon>Eukaryota</taxon>
        <taxon>Metazoa</taxon>
        <taxon>Ecdysozoa</taxon>
        <taxon>Nematoda</taxon>
        <taxon>Chromadorea</taxon>
        <taxon>Rhabditida</taxon>
        <taxon>Rhabditina</taxon>
        <taxon>Rhabditomorpha</taxon>
        <taxon>Strongyloidea</taxon>
        <taxon>Ancylostomatidae</taxon>
        <taxon>Ancylostomatinae</taxon>
        <taxon>Ancylostoma</taxon>
    </lineage>
</organism>
<feature type="signal peptide" evidence="1">
    <location>
        <begin position="1"/>
        <end position="18"/>
    </location>
</feature>
<evidence type="ECO:0000256" key="1">
    <source>
        <dbReference type="SAM" id="SignalP"/>
    </source>
</evidence>
<dbReference type="AlphaFoldDB" id="A0A368H6U2"/>
<dbReference type="Proteomes" id="UP000252519">
    <property type="component" value="Unassembled WGS sequence"/>
</dbReference>
<keyword evidence="1" id="KW-0732">Signal</keyword>
<comment type="caution">
    <text evidence="2">The sequence shown here is derived from an EMBL/GenBank/DDBJ whole genome shotgun (WGS) entry which is preliminary data.</text>
</comment>
<proteinExistence type="predicted"/>
<name>A0A368H6U2_ANCCA</name>
<sequence length="90" mass="10420">MKYLLFFLLLNIAVDITALDCPEKGEIPYNSLVVRGTKLCQFHCENVENCEFGVCLREEGKKMRQCKCFYCDGKAKAKLNAKRRRQPKRG</sequence>